<organism evidence="5 7">
    <name type="scientific">Bursaphelenchus xylophilus</name>
    <name type="common">Pinewood nematode worm</name>
    <name type="synonym">Aphelenchoides xylophilus</name>
    <dbReference type="NCBI Taxonomy" id="6326"/>
    <lineage>
        <taxon>Eukaryota</taxon>
        <taxon>Metazoa</taxon>
        <taxon>Ecdysozoa</taxon>
        <taxon>Nematoda</taxon>
        <taxon>Chromadorea</taxon>
        <taxon>Rhabditida</taxon>
        <taxon>Tylenchina</taxon>
        <taxon>Tylenchomorpha</taxon>
        <taxon>Aphelenchoidea</taxon>
        <taxon>Aphelenchoididae</taxon>
        <taxon>Bursaphelenchus</taxon>
    </lineage>
</organism>
<keyword evidence="2" id="KW-0812">Transmembrane</keyword>
<feature type="transmembrane region" description="Helical" evidence="2">
    <location>
        <begin position="290"/>
        <end position="311"/>
    </location>
</feature>
<feature type="compositionally biased region" description="Low complexity" evidence="1">
    <location>
        <begin position="341"/>
        <end position="350"/>
    </location>
</feature>
<protein>
    <submittedName>
        <fullName evidence="4">(pine wood nematode) hypothetical protein</fullName>
    </submittedName>
</protein>
<dbReference type="Proteomes" id="UP000659654">
    <property type="component" value="Unassembled WGS sequence"/>
</dbReference>
<evidence type="ECO:0000313" key="5">
    <source>
        <dbReference type="Proteomes" id="UP000095284"/>
    </source>
</evidence>
<feature type="signal peptide" evidence="3">
    <location>
        <begin position="1"/>
        <end position="16"/>
    </location>
</feature>
<dbReference type="EMBL" id="CAJFDI010000002">
    <property type="protein sequence ID" value="CAD5214543.1"/>
    <property type="molecule type" value="Genomic_DNA"/>
</dbReference>
<evidence type="ECO:0000313" key="6">
    <source>
        <dbReference type="Proteomes" id="UP000659654"/>
    </source>
</evidence>
<keyword evidence="2" id="KW-0472">Membrane</keyword>
<feature type="chain" id="PRO_5035359536" evidence="3">
    <location>
        <begin position="17"/>
        <end position="377"/>
    </location>
</feature>
<evidence type="ECO:0000256" key="3">
    <source>
        <dbReference type="SAM" id="SignalP"/>
    </source>
</evidence>
<gene>
    <name evidence="4" type="ORF">BXYJ_LOCUS3582</name>
</gene>
<sequence length="377" mass="42263">MNRYLLILLLASDVRADWFLGCEDFDLSTYKRPVHINGHLILLLHSNDDDFETIFSDALLTEIACKALQADTNQTVGRRISAVDLNGIWSFETNHEKPVFTPFNDEDGRFDLYLGADVTENCRKVVELERRLSGAIDLTDRLLKHVIYTQKPEENCRLDELITEIRGVYRPPFTTHPEFAVVLHRMRQEREGHVDDDSHETVGKCPEGTMLSTCIAVDLVPGVSMVLRTSNSSHAVNEFLSELNKLNAEVEYIIDYAENNLQRVLPISMHRNSDLTASLAVTVVKEVFCIFSGIVFLASACLLALSVPLALSMNLNESMVLDINTRRFHETANQGNRNAIAQQGGNQQNNGEERPENGQNQQPVANAENPVGNVNAE</sequence>
<dbReference type="WBParaSite" id="BXY_0496000.1">
    <property type="protein sequence ID" value="BXY_0496000.1"/>
    <property type="gene ID" value="BXY_0496000"/>
</dbReference>
<keyword evidence="2" id="KW-1133">Transmembrane helix</keyword>
<evidence type="ECO:0000313" key="7">
    <source>
        <dbReference type="WBParaSite" id="BXY_0496000.1"/>
    </source>
</evidence>
<accession>A0A1I7RW47</accession>
<keyword evidence="6" id="KW-1185">Reference proteome</keyword>
<evidence type="ECO:0000256" key="2">
    <source>
        <dbReference type="SAM" id="Phobius"/>
    </source>
</evidence>
<feature type="region of interest" description="Disordered" evidence="1">
    <location>
        <begin position="341"/>
        <end position="377"/>
    </location>
</feature>
<evidence type="ECO:0000256" key="1">
    <source>
        <dbReference type="SAM" id="MobiDB-lite"/>
    </source>
</evidence>
<dbReference type="Proteomes" id="UP000582659">
    <property type="component" value="Unassembled WGS sequence"/>
</dbReference>
<dbReference type="AlphaFoldDB" id="A0A1I7RW47"/>
<reference evidence="4" key="2">
    <citation type="submission" date="2020-09" db="EMBL/GenBank/DDBJ databases">
        <authorList>
            <person name="Kikuchi T."/>
        </authorList>
    </citation>
    <scope>NUCLEOTIDE SEQUENCE</scope>
    <source>
        <strain evidence="4">Ka4C1</strain>
    </source>
</reference>
<evidence type="ECO:0000313" key="4">
    <source>
        <dbReference type="EMBL" id="CAD5214543.1"/>
    </source>
</evidence>
<dbReference type="Proteomes" id="UP000095284">
    <property type="component" value="Unplaced"/>
</dbReference>
<dbReference type="EMBL" id="CAJFCV020000002">
    <property type="protein sequence ID" value="CAG9095117.1"/>
    <property type="molecule type" value="Genomic_DNA"/>
</dbReference>
<proteinExistence type="predicted"/>
<name>A0A1I7RW47_BURXY</name>
<keyword evidence="3" id="KW-0732">Signal</keyword>
<reference evidence="7" key="1">
    <citation type="submission" date="2016-11" db="UniProtKB">
        <authorList>
            <consortium name="WormBaseParasite"/>
        </authorList>
    </citation>
    <scope>IDENTIFICATION</scope>
</reference>